<feature type="domain" description="HEPN/Toprim N-terminal" evidence="1">
    <location>
        <begin position="1"/>
        <end position="219"/>
    </location>
</feature>
<dbReference type="InterPro" id="IPR034154">
    <property type="entry name" value="TOPRIM_DnaG/twinkle"/>
</dbReference>
<keyword evidence="3" id="KW-1185">Reference proteome</keyword>
<sequence>MGTVIELKVAGLSIDYAKNNMGADHGAIFQPENKLRRRSDQIDYEYYGDPDDETLCCHEASFVRTLKKVIPRLNLLGFTEASARHEYEQLVFDELEMRGEHYNEANGSDYLSFDEYCEFVCKFPLETLDDTYIEYGTDGRMDQAKGRFADFDDLISRIPNSLYNNNYWSEQSYFGSAVCVLHPYSMLQVLFKNKLNADVEVVWQYGPIVEAGWVKLESFQSVVPRTKTILVATEGSSDARILKHALELLCSEVADFFRFVDLEGAHPFWGTGNLVKFAEGLLRIDVHNHIIFVLDNDAEGLDAYQRLLKLSLTSNMRVMTLPDLHQFNSFPAKGPEGIINCNINGRAVAIECYLDLKIPNYPEANIQWSNYKKEIGSWQGALEHKESYMRRFLALNTENIQNGLYDTSKIKEVLTCLIAEATVLNSIRD</sequence>
<name>A0ABS9GDW4_9PSED</name>
<dbReference type="CDD" id="cd01029">
    <property type="entry name" value="TOPRIM_primases"/>
    <property type="match status" value="1"/>
</dbReference>
<evidence type="ECO:0000259" key="1">
    <source>
        <dbReference type="Pfam" id="PF18871"/>
    </source>
</evidence>
<comment type="caution">
    <text evidence="2">The sequence shown here is derived from an EMBL/GenBank/DDBJ whole genome shotgun (WGS) entry which is preliminary data.</text>
</comment>
<accession>A0ABS9GDW4</accession>
<dbReference type="Pfam" id="PF18871">
    <property type="entry name" value="HEPN_Toprim_N"/>
    <property type="match status" value="1"/>
</dbReference>
<reference evidence="2 3" key="1">
    <citation type="submission" date="2019-11" db="EMBL/GenBank/DDBJ databases">
        <title>Epiphytic Pseudomonas syringae from cherry orchards.</title>
        <authorList>
            <person name="Hulin M.T."/>
        </authorList>
    </citation>
    <scope>NUCLEOTIDE SEQUENCE [LARGE SCALE GENOMIC DNA]</scope>
    <source>
        <strain evidence="2 3">PA-5-11C</strain>
    </source>
</reference>
<proteinExistence type="predicted"/>
<dbReference type="RefSeq" id="WP_159937107.1">
    <property type="nucleotide sequence ID" value="NZ_WKCJ01000044.1"/>
</dbReference>
<dbReference type="EMBL" id="WKCM01000069">
    <property type="protein sequence ID" value="MCF5321815.1"/>
    <property type="molecule type" value="Genomic_DNA"/>
</dbReference>
<protein>
    <recommendedName>
        <fullName evidence="1">HEPN/Toprim N-terminal domain-containing protein</fullName>
    </recommendedName>
</protein>
<dbReference type="Proteomes" id="UP000814078">
    <property type="component" value="Unassembled WGS sequence"/>
</dbReference>
<gene>
    <name evidence="2" type="ORF">GIW13_26325</name>
</gene>
<evidence type="ECO:0000313" key="2">
    <source>
        <dbReference type="EMBL" id="MCF5321815.1"/>
    </source>
</evidence>
<evidence type="ECO:0000313" key="3">
    <source>
        <dbReference type="Proteomes" id="UP000814078"/>
    </source>
</evidence>
<dbReference type="InterPro" id="IPR041487">
    <property type="entry name" value="HEPN/Toprim-NTD1"/>
</dbReference>
<organism evidence="2 3">
    <name type="scientific">Pseudomonas simiae</name>
    <dbReference type="NCBI Taxonomy" id="321846"/>
    <lineage>
        <taxon>Bacteria</taxon>
        <taxon>Pseudomonadati</taxon>
        <taxon>Pseudomonadota</taxon>
        <taxon>Gammaproteobacteria</taxon>
        <taxon>Pseudomonadales</taxon>
        <taxon>Pseudomonadaceae</taxon>
        <taxon>Pseudomonas</taxon>
    </lineage>
</organism>